<dbReference type="OrthoDB" id="18193at2759"/>
<dbReference type="InterPro" id="IPR016089">
    <property type="entry name" value="Chalcone_isomerase_bundle_sf"/>
</dbReference>
<keyword evidence="4" id="KW-1185">Reference proteome</keyword>
<gene>
    <name evidence="3" type="ORF">HYH03_006389</name>
</gene>
<protein>
    <recommendedName>
        <fullName evidence="5">Chalcone isomerase domain-containing protein</fullName>
    </recommendedName>
</protein>
<dbReference type="PANTHER" id="PTHR47284">
    <property type="entry name" value="FATTY-ACID-BINDING PROTEIN 2"/>
    <property type="match status" value="1"/>
</dbReference>
<accession>A0A835Y658</accession>
<dbReference type="Gene3D" id="1.10.890.20">
    <property type="match status" value="1"/>
</dbReference>
<evidence type="ECO:0000256" key="1">
    <source>
        <dbReference type="ARBA" id="ARBA00007166"/>
    </source>
</evidence>
<dbReference type="InterPro" id="IPR016088">
    <property type="entry name" value="Chalcone_isomerase_3-sand"/>
</dbReference>
<dbReference type="GO" id="GO:0016872">
    <property type="term" value="F:intramolecular lyase activity"/>
    <property type="evidence" value="ECO:0007669"/>
    <property type="project" value="InterPro"/>
</dbReference>
<comment type="caution">
    <text evidence="3">The sequence shown here is derived from an EMBL/GenBank/DDBJ whole genome shotgun (WGS) entry which is preliminary data.</text>
</comment>
<organism evidence="3 4">
    <name type="scientific">Edaphochlamys debaryana</name>
    <dbReference type="NCBI Taxonomy" id="47281"/>
    <lineage>
        <taxon>Eukaryota</taxon>
        <taxon>Viridiplantae</taxon>
        <taxon>Chlorophyta</taxon>
        <taxon>core chlorophytes</taxon>
        <taxon>Chlorophyceae</taxon>
        <taxon>CS clade</taxon>
        <taxon>Chlamydomonadales</taxon>
        <taxon>Chlamydomonadales incertae sedis</taxon>
        <taxon>Edaphochlamys</taxon>
    </lineage>
</organism>
<feature type="region of interest" description="Disordered" evidence="2">
    <location>
        <begin position="25"/>
        <end position="70"/>
    </location>
</feature>
<reference evidence="3" key="1">
    <citation type="journal article" date="2020" name="bioRxiv">
        <title>Comparative genomics of Chlamydomonas.</title>
        <authorList>
            <person name="Craig R.J."/>
            <person name="Hasan A.R."/>
            <person name="Ness R.W."/>
            <person name="Keightley P.D."/>
        </authorList>
    </citation>
    <scope>NUCLEOTIDE SEQUENCE</scope>
    <source>
        <strain evidence="3">CCAP 11/70</strain>
    </source>
</reference>
<dbReference type="AlphaFoldDB" id="A0A835Y658"/>
<dbReference type="Gene3D" id="3.50.70.10">
    <property type="match status" value="2"/>
</dbReference>
<comment type="similarity">
    <text evidence="1">Belongs to the chalcone isomerase family.</text>
</comment>
<name>A0A835Y658_9CHLO</name>
<feature type="compositionally biased region" description="Basic residues" evidence="2">
    <location>
        <begin position="57"/>
        <end position="69"/>
    </location>
</feature>
<evidence type="ECO:0000256" key="2">
    <source>
        <dbReference type="SAM" id="MobiDB-lite"/>
    </source>
</evidence>
<evidence type="ECO:0008006" key="5">
    <source>
        <dbReference type="Google" id="ProtNLM"/>
    </source>
</evidence>
<proteinExistence type="inferred from homology"/>
<dbReference type="Proteomes" id="UP000612055">
    <property type="component" value="Unassembled WGS sequence"/>
</dbReference>
<sequence length="334" mass="35230">MQSHVLHHDAGTHFPLVLHAPIHSHFHHSSHRSPSTSHGADELEESSSSHSHDLPYHHHNSHAHSHSGVHSHSLQQLLAVGSRQWGSGSWWDSRSLLRVKIYDFAIYADATKARSAVRSQLSGGRAWALAAAAASDDGASVPAGPAQALVSPSSGVAASLTIRACRNLPLPLLSGEFERILQRRHRKAGGREDDPALAELLSYFTRERLPAHVVVPAPPGAAPGPNGAPADAVKKGAAITFSRSPSGELVTEAGGRVLGRLHSPPLAEALFDLYLGDQPVSRKAKAAAGAALLQLAADEGEAPRHPYRLQTGERLLCGPGGGAHNPSACVLQMP</sequence>
<dbReference type="PANTHER" id="PTHR47284:SF3">
    <property type="entry name" value="FATTY-ACID-BINDING PROTEIN 2"/>
    <property type="match status" value="1"/>
</dbReference>
<dbReference type="EMBL" id="JAEHOE010000024">
    <property type="protein sequence ID" value="KAG2495443.1"/>
    <property type="molecule type" value="Genomic_DNA"/>
</dbReference>
<dbReference type="InterPro" id="IPR036298">
    <property type="entry name" value="Chalcone_isomerase_sf"/>
</dbReference>
<evidence type="ECO:0000313" key="3">
    <source>
        <dbReference type="EMBL" id="KAG2495443.1"/>
    </source>
</evidence>
<evidence type="ECO:0000313" key="4">
    <source>
        <dbReference type="Proteomes" id="UP000612055"/>
    </source>
</evidence>
<dbReference type="SUPFAM" id="SSF54626">
    <property type="entry name" value="Chalcone isomerase"/>
    <property type="match status" value="1"/>
</dbReference>